<feature type="transmembrane region" description="Helical" evidence="9">
    <location>
        <begin position="438"/>
        <end position="455"/>
    </location>
</feature>
<keyword evidence="4" id="KW-1003">Cell membrane</keyword>
<evidence type="ECO:0000256" key="8">
    <source>
        <dbReference type="ARBA" id="ARBA00023136"/>
    </source>
</evidence>
<keyword evidence="5 9" id="KW-0812">Transmembrane</keyword>
<dbReference type="Proteomes" id="UP000242642">
    <property type="component" value="Unassembled WGS sequence"/>
</dbReference>
<evidence type="ECO:0000313" key="11">
    <source>
        <dbReference type="Proteomes" id="UP000242642"/>
    </source>
</evidence>
<evidence type="ECO:0000256" key="5">
    <source>
        <dbReference type="ARBA" id="ARBA00022692"/>
    </source>
</evidence>
<evidence type="ECO:0000256" key="1">
    <source>
        <dbReference type="ARBA" id="ARBA00004651"/>
    </source>
</evidence>
<dbReference type="InterPro" id="IPR050367">
    <property type="entry name" value="APC_superfamily"/>
</dbReference>
<dbReference type="AlphaFoldDB" id="A0A1I0E647"/>
<evidence type="ECO:0000256" key="4">
    <source>
        <dbReference type="ARBA" id="ARBA00022475"/>
    </source>
</evidence>
<comment type="similarity">
    <text evidence="2">Belongs to the amino acid-polyamine-organocation (APC) superfamily. Basic amino acid/polyamine antiporter (APA) (TC 2.A.3.2) family.</text>
</comment>
<sequence length="546" mass="58814">MSNSPQKLSRGALIGLVVGSMIGAGIFSLPARFGQATGVLGALIAWTIAGVGMLMLAFVFQRLAQRKPEIDAGIFAYAKDGFGPYLGFIAAFGFWAGTCVGNVSYWITISNTLAVFGGVPTEETGFVLKFLSGFTGPTGEVSLQALIVSSVAVWLFHMLILRGVKEASGLNKIVTIAKILPIFIFILVLIRFFQLDLFTGNFWGAGDNSFSSIMSQVNRTMLITVFVFVGIEGASVYSRYAKNRQDVGVATVLGFIGVLCIMMLVTLLSYGVVAQEQLANMPNPSMMSLLTELVGTWGGILIGIGLIVSVLGAYLSWSLLAAEVLWSAAKYHIVPKRLAIESDKKVPAAALWLTNLTIQGFLILTYFSNDAFVVTQNLTSSLSLIPYFLVAAYAAKLVLINDSSYATEPLGKRSDLIIASIATLYSFAMLLTAGIEKLLLTVLIFLPGSIMYILAKREQKQKWFTRSESIVFGVIVLASVVTVYGIAAGKSTIFNVSAPISSDIEDIDNCFGKVTVLFEDGHYECQATDVPLIENDINTSISVEKP</sequence>
<keyword evidence="11" id="KW-1185">Reference proteome</keyword>
<evidence type="ECO:0000256" key="7">
    <source>
        <dbReference type="ARBA" id="ARBA00022989"/>
    </source>
</evidence>
<evidence type="ECO:0000256" key="2">
    <source>
        <dbReference type="ARBA" id="ARBA00008220"/>
    </source>
</evidence>
<feature type="transmembrane region" description="Helical" evidence="9">
    <location>
        <begin position="213"/>
        <end position="237"/>
    </location>
</feature>
<keyword evidence="8 9" id="KW-0472">Membrane</keyword>
<dbReference type="STRING" id="1123402.SAMN02583745_02269"/>
<proteinExistence type="inferred from homology"/>
<feature type="transmembrane region" description="Helical" evidence="9">
    <location>
        <begin position="85"/>
        <end position="107"/>
    </location>
</feature>
<keyword evidence="3" id="KW-0813">Transport</keyword>
<dbReference type="PANTHER" id="PTHR42770">
    <property type="entry name" value="AMINO ACID TRANSPORTER-RELATED"/>
    <property type="match status" value="1"/>
</dbReference>
<evidence type="ECO:0000256" key="9">
    <source>
        <dbReference type="SAM" id="Phobius"/>
    </source>
</evidence>
<reference evidence="11" key="1">
    <citation type="submission" date="2016-10" db="EMBL/GenBank/DDBJ databases">
        <authorList>
            <person name="Varghese N."/>
            <person name="Submissions S."/>
        </authorList>
    </citation>
    <scope>NUCLEOTIDE SEQUENCE [LARGE SCALE GENOMIC DNA]</scope>
    <source>
        <strain evidence="11">DSM 18579</strain>
    </source>
</reference>
<evidence type="ECO:0000256" key="3">
    <source>
        <dbReference type="ARBA" id="ARBA00022448"/>
    </source>
</evidence>
<feature type="transmembrane region" description="Helical" evidence="9">
    <location>
        <begin position="346"/>
        <end position="367"/>
    </location>
</feature>
<dbReference type="GO" id="GO:0005886">
    <property type="term" value="C:plasma membrane"/>
    <property type="evidence" value="ECO:0007669"/>
    <property type="project" value="UniProtKB-SubCell"/>
</dbReference>
<dbReference type="EMBL" id="FOHV01000023">
    <property type="protein sequence ID" value="SET40641.1"/>
    <property type="molecule type" value="Genomic_DNA"/>
</dbReference>
<organism evidence="10 11">
    <name type="scientific">Thorsellia anophelis DSM 18579</name>
    <dbReference type="NCBI Taxonomy" id="1123402"/>
    <lineage>
        <taxon>Bacteria</taxon>
        <taxon>Pseudomonadati</taxon>
        <taxon>Pseudomonadota</taxon>
        <taxon>Gammaproteobacteria</taxon>
        <taxon>Enterobacterales</taxon>
        <taxon>Thorselliaceae</taxon>
        <taxon>Thorsellia</taxon>
    </lineage>
</organism>
<dbReference type="InterPro" id="IPR004754">
    <property type="entry name" value="Amino_acid_antiprt"/>
</dbReference>
<evidence type="ECO:0000313" key="10">
    <source>
        <dbReference type="EMBL" id="SET40641.1"/>
    </source>
</evidence>
<protein>
    <submittedName>
        <fullName evidence="10">Arginine:ornithine antiporter, APA family (TC 2.A.3.2.3)</fullName>
    </submittedName>
</protein>
<comment type="subcellular location">
    <subcellularLocation>
        <location evidence="1">Cell membrane</location>
        <topology evidence="1">Multi-pass membrane protein</topology>
    </subcellularLocation>
</comment>
<feature type="transmembrane region" description="Helical" evidence="9">
    <location>
        <begin position="416"/>
        <end position="432"/>
    </location>
</feature>
<dbReference type="PANTHER" id="PTHR42770:SF4">
    <property type="entry name" value="ARGININE_ORNITHINE ANTIPORTER-RELATED"/>
    <property type="match status" value="1"/>
</dbReference>
<gene>
    <name evidence="10" type="ORF">SAMN02583745_02269</name>
</gene>
<feature type="transmembrane region" description="Helical" evidence="9">
    <location>
        <begin position="173"/>
        <end position="193"/>
    </location>
</feature>
<dbReference type="Gene3D" id="1.20.1740.10">
    <property type="entry name" value="Amino acid/polyamine transporter I"/>
    <property type="match status" value="1"/>
</dbReference>
<dbReference type="NCBIfam" id="TIGR00905">
    <property type="entry name" value="2A0302"/>
    <property type="match status" value="1"/>
</dbReference>
<feature type="transmembrane region" description="Helical" evidence="9">
    <location>
        <begin position="373"/>
        <end position="395"/>
    </location>
</feature>
<keyword evidence="6" id="KW-0029">Amino-acid transport</keyword>
<dbReference type="Pfam" id="PF13520">
    <property type="entry name" value="AA_permease_2"/>
    <property type="match status" value="1"/>
</dbReference>
<name>A0A1I0E647_9GAMM</name>
<dbReference type="GO" id="GO:0006865">
    <property type="term" value="P:amino acid transport"/>
    <property type="evidence" value="ECO:0007669"/>
    <property type="project" value="UniProtKB-KW"/>
</dbReference>
<feature type="transmembrane region" description="Helical" evidence="9">
    <location>
        <begin position="467"/>
        <end position="487"/>
    </location>
</feature>
<accession>A0A1I0E647</accession>
<evidence type="ECO:0000256" key="6">
    <source>
        <dbReference type="ARBA" id="ARBA00022970"/>
    </source>
</evidence>
<dbReference type="GO" id="GO:0022857">
    <property type="term" value="F:transmembrane transporter activity"/>
    <property type="evidence" value="ECO:0007669"/>
    <property type="project" value="InterPro"/>
</dbReference>
<feature type="transmembrane region" description="Helical" evidence="9">
    <location>
        <begin position="141"/>
        <end position="161"/>
    </location>
</feature>
<dbReference type="InterPro" id="IPR002293">
    <property type="entry name" value="AA/rel_permease1"/>
</dbReference>
<keyword evidence="7 9" id="KW-1133">Transmembrane helix</keyword>
<feature type="transmembrane region" description="Helical" evidence="9">
    <location>
        <begin position="249"/>
        <end position="273"/>
    </location>
</feature>
<dbReference type="PIRSF" id="PIRSF006060">
    <property type="entry name" value="AA_transporter"/>
    <property type="match status" value="1"/>
</dbReference>
<feature type="transmembrane region" description="Helical" evidence="9">
    <location>
        <begin position="43"/>
        <end position="64"/>
    </location>
</feature>
<feature type="transmembrane region" description="Helical" evidence="9">
    <location>
        <begin position="12"/>
        <end position="31"/>
    </location>
</feature>
<feature type="transmembrane region" description="Helical" evidence="9">
    <location>
        <begin position="293"/>
        <end position="326"/>
    </location>
</feature>